<feature type="transmembrane region" description="Helical" evidence="9">
    <location>
        <begin position="523"/>
        <end position="540"/>
    </location>
</feature>
<evidence type="ECO:0000256" key="10">
    <source>
        <dbReference type="SAM" id="MobiDB-lite"/>
    </source>
</evidence>
<evidence type="ECO:0000256" key="8">
    <source>
        <dbReference type="ARBA" id="ARBA00023136"/>
    </source>
</evidence>
<keyword evidence="4" id="KW-1003">Cell membrane</keyword>
<evidence type="ECO:0000259" key="12">
    <source>
        <dbReference type="Pfam" id="PF00955"/>
    </source>
</evidence>
<feature type="transmembrane region" description="Helical" evidence="9">
    <location>
        <begin position="897"/>
        <end position="915"/>
    </location>
</feature>
<comment type="similarity">
    <text evidence="2 9">Belongs to the anion exchanger (TC 2.A.31) family.</text>
</comment>
<feature type="domain" description="Bicarbonate transporter-like transmembrane" evidence="12">
    <location>
        <begin position="460"/>
        <end position="1006"/>
    </location>
</feature>
<dbReference type="GO" id="GO:0005452">
    <property type="term" value="F:solute:inorganic anion antiporter activity"/>
    <property type="evidence" value="ECO:0007669"/>
    <property type="project" value="InterPro"/>
</dbReference>
<dbReference type="AlphaFoldDB" id="A0A8C3KAL6"/>
<dbReference type="GO" id="GO:0016323">
    <property type="term" value="C:basolateral plasma membrane"/>
    <property type="evidence" value="ECO:0007669"/>
    <property type="project" value="UniProtKB-SubCell"/>
</dbReference>
<comment type="subcellular location">
    <subcellularLocation>
        <location evidence="1">Basolateral cell membrane</location>
        <topology evidence="1">Multi-pass membrane protein</topology>
    </subcellularLocation>
    <subcellularLocation>
        <location evidence="9">Membrane</location>
        <topology evidence="9">Multi-pass membrane protein</topology>
    </subcellularLocation>
</comment>
<evidence type="ECO:0000256" key="7">
    <source>
        <dbReference type="ARBA" id="ARBA00023065"/>
    </source>
</evidence>
<keyword evidence="6 9" id="KW-1133">Transmembrane helix</keyword>
<dbReference type="PANTHER" id="PTHR11453">
    <property type="entry name" value="ANION EXCHANGE PROTEIN"/>
    <property type="match status" value="1"/>
</dbReference>
<evidence type="ECO:0000313" key="14">
    <source>
        <dbReference type="Ensembl" id="ENSCPGP00000020747.1"/>
    </source>
</evidence>
<comment type="caution">
    <text evidence="9">Lacks conserved residue(s) required for the propagation of feature annotation.</text>
</comment>
<evidence type="ECO:0000256" key="2">
    <source>
        <dbReference type="ARBA" id="ARBA00010993"/>
    </source>
</evidence>
<evidence type="ECO:0000259" key="13">
    <source>
        <dbReference type="Pfam" id="PF07565"/>
    </source>
</evidence>
<evidence type="ECO:0000256" key="5">
    <source>
        <dbReference type="ARBA" id="ARBA00022692"/>
    </source>
</evidence>
<evidence type="ECO:0000313" key="15">
    <source>
        <dbReference type="Proteomes" id="UP000694419"/>
    </source>
</evidence>
<evidence type="ECO:0000256" key="1">
    <source>
        <dbReference type="ARBA" id="ARBA00004554"/>
    </source>
</evidence>
<name>A0A8C3KAL6_9CHAR</name>
<dbReference type="GO" id="GO:0051453">
    <property type="term" value="P:regulation of intracellular pH"/>
    <property type="evidence" value="ECO:0007669"/>
    <property type="project" value="TreeGrafter"/>
</dbReference>
<evidence type="ECO:0000256" key="4">
    <source>
        <dbReference type="ARBA" id="ARBA00022475"/>
    </source>
</evidence>
<evidence type="ECO:0000256" key="3">
    <source>
        <dbReference type="ARBA" id="ARBA00022448"/>
    </source>
</evidence>
<sequence>MYWFVASLNWFTAFIRCGMSRILRMPAAPEGIPRLWVPVLVAMRAHMPRVAGTALQEADACSQPRPEGSNPEAPYQAFGCSIFPSSMAPAAEQAGAAPQREEQGDATCPLLFIQLNQLFSTPAGLEWRETARWIKFEEKVEDGGMRWSAPHVPALSLHSLFQLRNYLQKGTMLLDLDALSFKEVIDRALSGQPEEAELQPELKEHLAALLLRQPQHQPTKSLLQLLAELAKSWSEPGAQVSETPLKEQVRQDGAGLRATAASRVPSCCIPSFQLRNQFKKKVPLGAEAAHIAVGEVEFLEKPFTAFIRLRQGVVLGSLAEVALPSRFLFILLGPRDKAKAYHEVGRAMATLLMDEQFQWVARQAEHREDLIAGMEVFLDELTVLPPGKWDPSTRIPPPNCLPSLHRSSWGQSWLGAPTLQGGAGEDGQVGAWKDKGGGRFLSGGDSQPGGCSEISLCCPRLFGGLLRDIRRKAPWYGSDFSDALHPQCLSAVLYIYLATVTNAITFGGMLGDATANMQGVLESFLGTAFAGSIFCLFSGQPLTILSSTGHHHASLDYLEFRLWIGLWVAFFGIILVATEASYLVRYFTRFTEEGFCALISLIFIYDSLKKMLSLADAFPINWHSTGNDTGGAKGWGGPEVSVHDASSPPALSLQPPTTPAGLSRTQCLGRGGHLLGTSCQYVPDVTLLSFLLFGGTFLSCTALKHFRSSRYFPVAVRKLVSDFAVILAILASCAIDATLGLETPKLLVPNELKPTNPARGWIIFPFGANPWWICLMSAVPAVLVTILIFMDQQITAVILNRREYKLQKGAGFHLDLLCVSFLMVVTSVTGLPWYVSATVISLAHMESLRKESATSAPGEHPKFLGIREQRLTGLAVFVLTGVSVFMAPVLKHIPMPVLYGVFLHMGVVALNSIQVRGDCAEGLTDRVRLLLMPAKHQPDLAYLRHVPLCRVHLFTVIQLLCLALLWVLKSTMAAIIFPVMLLALVGIRKGLERIFSLNDLSRLDSLLPGDGAERGRPGRRRAAESGSEGVGDGRGAGLPGAGAGAAAGEGLATAGPGRAASPVPLSFPSPGRAGAAPSARDQRLGELGAAPGRGAGRGAEEAGAGPFLPGPAASTRPAPRPPWPCCAAPGPGPDPPAPRAPSRRCLR</sequence>
<proteinExistence type="inferred from homology"/>
<accession>A0A8C3KAL6</accession>
<dbReference type="InterPro" id="IPR013769">
    <property type="entry name" value="Band3_cytoplasmic_dom"/>
</dbReference>
<dbReference type="Gene3D" id="1.10.287.570">
    <property type="entry name" value="Helical hairpin bin"/>
    <property type="match status" value="1"/>
</dbReference>
<dbReference type="FunFam" id="1.10.287.570:FF:000001">
    <property type="entry name" value="Anion exchange protein"/>
    <property type="match status" value="1"/>
</dbReference>
<dbReference type="GO" id="GO:0008510">
    <property type="term" value="F:sodium:bicarbonate symporter activity"/>
    <property type="evidence" value="ECO:0007669"/>
    <property type="project" value="TreeGrafter"/>
</dbReference>
<feature type="region of interest" description="Disordered" evidence="10">
    <location>
        <begin position="1008"/>
        <end position="1147"/>
    </location>
</feature>
<dbReference type="PANTHER" id="PTHR11453:SF52">
    <property type="entry name" value="ANION EXCHANGE PROTEIN 4"/>
    <property type="match status" value="1"/>
</dbReference>
<dbReference type="SUPFAM" id="SSF55804">
    <property type="entry name" value="Phoshotransferase/anion transport protein"/>
    <property type="match status" value="1"/>
</dbReference>
<feature type="compositionally biased region" description="Low complexity" evidence="10">
    <location>
        <begin position="1068"/>
        <end position="1090"/>
    </location>
</feature>
<dbReference type="GO" id="GO:0008509">
    <property type="term" value="F:monoatomic anion transmembrane transporter activity"/>
    <property type="evidence" value="ECO:0007669"/>
    <property type="project" value="InterPro"/>
</dbReference>
<dbReference type="PRINTS" id="PR01232">
    <property type="entry name" value="NAHCO3TRSPRT"/>
</dbReference>
<feature type="signal peptide" evidence="11">
    <location>
        <begin position="1"/>
        <end position="20"/>
    </location>
</feature>
<keyword evidence="3 9" id="KW-0813">Transport</keyword>
<reference evidence="14" key="1">
    <citation type="submission" date="2025-08" db="UniProtKB">
        <authorList>
            <consortium name="Ensembl"/>
        </authorList>
    </citation>
    <scope>IDENTIFICATION</scope>
</reference>
<protein>
    <recommendedName>
        <fullName evidence="9">Anion exchange protein</fullName>
    </recommendedName>
</protein>
<evidence type="ECO:0000256" key="9">
    <source>
        <dbReference type="RuleBase" id="RU362035"/>
    </source>
</evidence>
<evidence type="ECO:0000256" key="6">
    <source>
        <dbReference type="ARBA" id="ARBA00022989"/>
    </source>
</evidence>
<keyword evidence="11" id="KW-0732">Signal</keyword>
<feature type="domain" description="Band 3 cytoplasmic" evidence="13">
    <location>
        <begin position="111"/>
        <end position="391"/>
    </location>
</feature>
<feature type="compositionally biased region" description="Gly residues" evidence="10">
    <location>
        <begin position="1028"/>
        <end position="1047"/>
    </location>
</feature>
<evidence type="ECO:0000256" key="11">
    <source>
        <dbReference type="SAM" id="SignalP"/>
    </source>
</evidence>
<dbReference type="InterPro" id="IPR003024">
    <property type="entry name" value="Na/HCO3_transpt"/>
</dbReference>
<dbReference type="InterPro" id="IPR011531">
    <property type="entry name" value="HCO3_transpt-like_TM_dom"/>
</dbReference>
<dbReference type="Proteomes" id="UP000694419">
    <property type="component" value="Unplaced"/>
</dbReference>
<dbReference type="PRINTS" id="PR01231">
    <property type="entry name" value="HCO3TRNSPORT"/>
</dbReference>
<dbReference type="NCBIfam" id="TIGR00834">
    <property type="entry name" value="ae"/>
    <property type="match status" value="1"/>
</dbReference>
<feature type="transmembrane region" description="Helical" evidence="9">
    <location>
        <begin position="871"/>
        <end position="890"/>
    </location>
</feature>
<keyword evidence="8 9" id="KW-0472">Membrane</keyword>
<keyword evidence="7 9" id="KW-0406">Ion transport</keyword>
<feature type="transmembrane region" description="Helical" evidence="9">
    <location>
        <begin position="761"/>
        <end position="789"/>
    </location>
</feature>
<keyword evidence="15" id="KW-1185">Reference proteome</keyword>
<keyword evidence="5 9" id="KW-0812">Transmembrane</keyword>
<feature type="compositionally biased region" description="Low complexity" evidence="10">
    <location>
        <begin position="1048"/>
        <end position="1057"/>
    </location>
</feature>
<feature type="transmembrane region" description="Helical" evidence="9">
    <location>
        <begin position="723"/>
        <end position="741"/>
    </location>
</feature>
<feature type="compositionally biased region" description="Pro residues" evidence="10">
    <location>
        <begin position="1118"/>
        <end position="1139"/>
    </location>
</feature>
<dbReference type="Ensembl" id="ENSCPGT00000022726.1">
    <property type="protein sequence ID" value="ENSCPGP00000020747.1"/>
    <property type="gene ID" value="ENSCPGG00000014473.1"/>
</dbReference>
<feature type="transmembrane region" description="Helical" evidence="9">
    <location>
        <begin position="560"/>
        <end position="578"/>
    </location>
</feature>
<feature type="transmembrane region" description="Helical" evidence="9">
    <location>
        <begin position="810"/>
        <end position="835"/>
    </location>
</feature>
<feature type="chain" id="PRO_5034255535" description="Anion exchange protein" evidence="11">
    <location>
        <begin position="21"/>
        <end position="1147"/>
    </location>
</feature>
<dbReference type="Pfam" id="PF07565">
    <property type="entry name" value="Band_3_cyto"/>
    <property type="match status" value="1"/>
</dbReference>
<reference evidence="14" key="2">
    <citation type="submission" date="2025-09" db="UniProtKB">
        <authorList>
            <consortium name="Ensembl"/>
        </authorList>
    </citation>
    <scope>IDENTIFICATION</scope>
</reference>
<dbReference type="Pfam" id="PF00955">
    <property type="entry name" value="HCO3_cotransp"/>
    <property type="match status" value="1"/>
</dbReference>
<dbReference type="InterPro" id="IPR016152">
    <property type="entry name" value="PTrfase/Anion_transptr"/>
</dbReference>
<feature type="compositionally biased region" description="Low complexity" evidence="10">
    <location>
        <begin position="1101"/>
        <end position="1117"/>
    </location>
</feature>
<feature type="transmembrane region" description="Helical" evidence="9">
    <location>
        <begin position="491"/>
        <end position="511"/>
    </location>
</feature>
<feature type="transmembrane region" description="Helical" evidence="9">
    <location>
        <begin position="956"/>
        <end position="985"/>
    </location>
</feature>
<dbReference type="Gene3D" id="3.40.930.10">
    <property type="entry name" value="Mannitol-specific EII, Chain A"/>
    <property type="match status" value="1"/>
</dbReference>
<organism evidence="14 15">
    <name type="scientific">Calidris pygmaea</name>
    <name type="common">Spoon-billed sandpiper</name>
    <dbReference type="NCBI Taxonomy" id="425635"/>
    <lineage>
        <taxon>Eukaryota</taxon>
        <taxon>Metazoa</taxon>
        <taxon>Chordata</taxon>
        <taxon>Craniata</taxon>
        <taxon>Vertebrata</taxon>
        <taxon>Euteleostomi</taxon>
        <taxon>Archelosauria</taxon>
        <taxon>Archosauria</taxon>
        <taxon>Dinosauria</taxon>
        <taxon>Saurischia</taxon>
        <taxon>Theropoda</taxon>
        <taxon>Coelurosauria</taxon>
        <taxon>Aves</taxon>
        <taxon>Neognathae</taxon>
        <taxon>Neoaves</taxon>
        <taxon>Charadriiformes</taxon>
        <taxon>Scolopacidae</taxon>
        <taxon>Calidris</taxon>
    </lineage>
</organism>
<dbReference type="InterPro" id="IPR003020">
    <property type="entry name" value="HCO3_transpt_euk"/>
</dbReference>